<feature type="region of interest" description="Disordered" evidence="1">
    <location>
        <begin position="308"/>
        <end position="558"/>
    </location>
</feature>
<dbReference type="AlphaFoldDB" id="A0AAD7Z7Y1"/>
<feature type="compositionally biased region" description="Pro residues" evidence="1">
    <location>
        <begin position="426"/>
        <end position="435"/>
    </location>
</feature>
<accession>A0AAD7Z7Y1</accession>
<feature type="compositionally biased region" description="Pro residues" evidence="1">
    <location>
        <begin position="473"/>
        <end position="482"/>
    </location>
</feature>
<comment type="caution">
    <text evidence="2">The sequence shown here is derived from an EMBL/GenBank/DDBJ whole genome shotgun (WGS) entry which is preliminary data.</text>
</comment>
<dbReference type="PANTHER" id="PTHR45725">
    <property type="entry name" value="FORMIN HOMOLOGY 2 FAMILY MEMBER"/>
    <property type="match status" value="1"/>
</dbReference>
<reference evidence="2" key="2">
    <citation type="submission" date="2023-05" db="EMBL/GenBank/DDBJ databases">
        <authorList>
            <person name="Fouks B."/>
        </authorList>
    </citation>
    <scope>NUCLEOTIDE SEQUENCE</scope>
    <source>
        <strain evidence="2">Stay&amp;Tobe</strain>
        <tissue evidence="2">Testes</tissue>
    </source>
</reference>
<organism evidence="2 3">
    <name type="scientific">Diploptera punctata</name>
    <name type="common">Pacific beetle cockroach</name>
    <dbReference type="NCBI Taxonomy" id="6984"/>
    <lineage>
        <taxon>Eukaryota</taxon>
        <taxon>Metazoa</taxon>
        <taxon>Ecdysozoa</taxon>
        <taxon>Arthropoda</taxon>
        <taxon>Hexapoda</taxon>
        <taxon>Insecta</taxon>
        <taxon>Pterygota</taxon>
        <taxon>Neoptera</taxon>
        <taxon>Polyneoptera</taxon>
        <taxon>Dictyoptera</taxon>
        <taxon>Blattodea</taxon>
        <taxon>Blaberoidea</taxon>
        <taxon>Blaberidae</taxon>
        <taxon>Diplopterinae</taxon>
        <taxon>Diploptera</taxon>
    </lineage>
</organism>
<keyword evidence="3" id="KW-1185">Reference proteome</keyword>
<protein>
    <submittedName>
        <fullName evidence="2">Uncharacterized protein</fullName>
    </submittedName>
</protein>
<gene>
    <name evidence="2" type="ORF">L9F63_025912</name>
</gene>
<feature type="compositionally biased region" description="Low complexity" evidence="1">
    <location>
        <begin position="548"/>
        <end position="557"/>
    </location>
</feature>
<feature type="region of interest" description="Disordered" evidence="1">
    <location>
        <begin position="692"/>
        <end position="713"/>
    </location>
</feature>
<proteinExistence type="predicted"/>
<feature type="region of interest" description="Disordered" evidence="1">
    <location>
        <begin position="887"/>
        <end position="931"/>
    </location>
</feature>
<dbReference type="Proteomes" id="UP001233999">
    <property type="component" value="Unassembled WGS sequence"/>
</dbReference>
<feature type="compositionally biased region" description="Pro residues" evidence="1">
    <location>
        <begin position="311"/>
        <end position="330"/>
    </location>
</feature>
<evidence type="ECO:0000256" key="1">
    <source>
        <dbReference type="SAM" id="MobiDB-lite"/>
    </source>
</evidence>
<feature type="region of interest" description="Disordered" evidence="1">
    <location>
        <begin position="152"/>
        <end position="291"/>
    </location>
</feature>
<feature type="compositionally biased region" description="Pro residues" evidence="1">
    <location>
        <begin position="177"/>
        <end position="188"/>
    </location>
</feature>
<feature type="compositionally biased region" description="Pro residues" evidence="1">
    <location>
        <begin position="373"/>
        <end position="389"/>
    </location>
</feature>
<feature type="compositionally biased region" description="Polar residues" evidence="1">
    <location>
        <begin position="452"/>
        <end position="470"/>
    </location>
</feature>
<evidence type="ECO:0000313" key="2">
    <source>
        <dbReference type="EMBL" id="KAJ9575138.1"/>
    </source>
</evidence>
<dbReference type="InterPro" id="IPR051425">
    <property type="entry name" value="Formin_Homology"/>
</dbReference>
<reference evidence="2" key="1">
    <citation type="journal article" date="2023" name="IScience">
        <title>Live-bearing cockroach genome reveals convergent evolutionary mechanisms linked to viviparity in insects and beyond.</title>
        <authorList>
            <person name="Fouks B."/>
            <person name="Harrison M.C."/>
            <person name="Mikhailova A.A."/>
            <person name="Marchal E."/>
            <person name="English S."/>
            <person name="Carruthers M."/>
            <person name="Jennings E.C."/>
            <person name="Chiamaka E.L."/>
            <person name="Frigard R.A."/>
            <person name="Pippel M."/>
            <person name="Attardo G.M."/>
            <person name="Benoit J.B."/>
            <person name="Bornberg-Bauer E."/>
            <person name="Tobe S.S."/>
        </authorList>
    </citation>
    <scope>NUCLEOTIDE SEQUENCE</scope>
    <source>
        <strain evidence="2">Stay&amp;Tobe</strain>
    </source>
</reference>
<dbReference type="EMBL" id="JASPKZ010010236">
    <property type="protein sequence ID" value="KAJ9575138.1"/>
    <property type="molecule type" value="Genomic_DNA"/>
</dbReference>
<name>A0AAD7Z7Y1_DIPPU</name>
<evidence type="ECO:0000313" key="3">
    <source>
        <dbReference type="Proteomes" id="UP001233999"/>
    </source>
</evidence>
<feature type="compositionally biased region" description="Polar residues" evidence="1">
    <location>
        <begin position="907"/>
        <end position="928"/>
    </location>
</feature>
<feature type="compositionally biased region" description="Polar residues" evidence="1">
    <location>
        <begin position="349"/>
        <end position="370"/>
    </location>
</feature>
<feature type="compositionally biased region" description="Pro residues" evidence="1">
    <location>
        <begin position="198"/>
        <end position="213"/>
    </location>
</feature>
<feature type="compositionally biased region" description="Low complexity" evidence="1">
    <location>
        <begin position="512"/>
        <end position="522"/>
    </location>
</feature>
<feature type="non-terminal residue" evidence="2">
    <location>
        <position position="944"/>
    </location>
</feature>
<sequence>GLAILVIYIVVADSLSTQSSIRRPNEYLAPPPLPRRLPTRLHLLKVDNSTVSKTSPSAAESTVRNARWLAPTVKSEPKSERNELIRSQSAAKQLPEDQVASGTHLQVQSVALTHQIGGGGRSKKECNPCNKVPWIPMTRSLFDSDTHYQHSPILSQYDSPPIGSLPLQTPGTSYGAPLPPLQPPPPPTSSNHPVSEYGPPPEPPKSIFNPPPSGHNSINAAYGPHSIKAEYGPPPSASQSINTVHAAPPQNHPISEYGPPPEPPKSIYNPTPSGPHSIKAGYGPPPSASQPIQTTFIWTSTTSYASIKPANVPPLLHPPSVKPAYGPPSTSPQGPKSVYAPPPKPLKTSYGTPAIQTYQLPTSPSNNIGSSYAPPPPPLKLNHVPPTPHKYPSNEYAPPPQLSLSINQQYGPPRSPVTSLKDEYGLPPPLPPPHHPTGFGHHLPSNKPARAPTSQFGNYGSPTKPTTSQYGPPISPALPIPKPPRHEYESPSQSSSTVFKPPPPTSYDAVKQQSSPQLSPSYLPVPPVHDASNFREESHSTHQNFVTSSPHFSSDSSGFRGNGDYNSINIVPSVPLIEDSHPVASHNPTTSSPHVSSYTDVSSIHLFLMSLQLLILTQGIGIKKLPDPQMINYIYHLEIHIYHILKTIKITTKANTQDPSLEVIPSVQVTDFLSSIEYPLQIIQSPYIDVTESPAENQDSSHSSSHSHSTYDEGEIIVGKPTIENAKINDTTIQSQSSSIGFDQKEQQSVVHVTNTTRTVSDSISNLSAPGIIHSSQGNGFFISDNQVKSINENHQEGQIQDNVSTLDAPNNNQNASIVQIQPSLQTSVEGNSIIHQINDVFQSQNNKPGIPPYHNNFRHFQSGYVLFQNFPQPPLSHLPEDVLKQKLPPPAPFQNNFQKNPYLPPFQSQSSHHFAYSTPQPQTTNIPQALKLEASGSFFESAP</sequence>